<dbReference type="Gene3D" id="2.30.30.40">
    <property type="entry name" value="SH3 Domains"/>
    <property type="match status" value="1"/>
</dbReference>
<keyword evidence="1" id="KW-0472">Membrane</keyword>
<accession>A0ABT5SC23</accession>
<feature type="transmembrane region" description="Helical" evidence="1">
    <location>
        <begin position="85"/>
        <end position="105"/>
    </location>
</feature>
<gene>
    <name evidence="3" type="ORF">N5A56_013495</name>
</gene>
<evidence type="ECO:0000259" key="2">
    <source>
        <dbReference type="Pfam" id="PF08239"/>
    </source>
</evidence>
<dbReference type="Pfam" id="PF08239">
    <property type="entry name" value="SH3_3"/>
    <property type="match status" value="1"/>
</dbReference>
<sequence>MQPIFISLFLKTNNFNIMKIENIKKTKYQSISKGLGITGLVLGILTLLISFIPLFGLFAIFFGIIAVSISLIGLVIALKHNHEKGLIIGVLIFSLLGSGIAYSQYAALNSITKEFVKEVNKDKTENKEKKVTSSRDTDVALVLEHIKKSEINVTDENGLPLNYEYKVSVIETKPLGKTKVISSIPNTDKGRDGYMNSMYAELSVSKIKIKLLINGKQIKGVDFVTHNYEKSQTNPFLDYYNSSKFFKKSFSYTPGLDDKSVLDEALKTFTKPNYYRDFIGRKKEEDSKYENKYINATSNLIKSSNILNIKTIEDFQKVKATIKEEKKKVDNAKKKEITVKETTNYKKLLITVDNLRVRTSPDLDAEKIENLALNTVVEFLDKKSENKTEVTIQGNKINEYWYQIKTSSGNIGWIHGCCFEEK</sequence>
<keyword evidence="1" id="KW-1133">Transmembrane helix</keyword>
<keyword evidence="1" id="KW-0812">Transmembrane</keyword>
<dbReference type="EMBL" id="JAOSLC020000003">
    <property type="protein sequence ID" value="MDD7915364.1"/>
    <property type="molecule type" value="Genomic_DNA"/>
</dbReference>
<dbReference type="InterPro" id="IPR003646">
    <property type="entry name" value="SH3-like_bac-type"/>
</dbReference>
<proteinExistence type="predicted"/>
<dbReference type="RefSeq" id="WP_274270484.1">
    <property type="nucleotide sequence ID" value="NZ_JAOSLC020000003.1"/>
</dbReference>
<keyword evidence="4" id="KW-1185">Reference proteome</keyword>
<evidence type="ECO:0000313" key="4">
    <source>
        <dbReference type="Proteomes" id="UP001151478"/>
    </source>
</evidence>
<comment type="caution">
    <text evidence="3">The sequence shown here is derived from an EMBL/GenBank/DDBJ whole genome shotgun (WGS) entry which is preliminary data.</text>
</comment>
<protein>
    <submittedName>
        <fullName evidence="3">SH3 domain-containing protein</fullName>
    </submittedName>
</protein>
<evidence type="ECO:0000313" key="3">
    <source>
        <dbReference type="EMBL" id="MDD7915364.1"/>
    </source>
</evidence>
<dbReference type="Proteomes" id="UP001151478">
    <property type="component" value="Unassembled WGS sequence"/>
</dbReference>
<feature type="transmembrane region" description="Helical" evidence="1">
    <location>
        <begin position="34"/>
        <end position="52"/>
    </location>
</feature>
<organism evidence="3 4">
    <name type="scientific">Polaribacter ponticola</name>
    <dbReference type="NCBI Taxonomy" id="2978475"/>
    <lineage>
        <taxon>Bacteria</taxon>
        <taxon>Pseudomonadati</taxon>
        <taxon>Bacteroidota</taxon>
        <taxon>Flavobacteriia</taxon>
        <taxon>Flavobacteriales</taxon>
        <taxon>Flavobacteriaceae</taxon>
    </lineage>
</organism>
<evidence type="ECO:0000256" key="1">
    <source>
        <dbReference type="SAM" id="Phobius"/>
    </source>
</evidence>
<reference evidence="3" key="1">
    <citation type="submission" date="2023-02" db="EMBL/GenBank/DDBJ databases">
        <title>Polaribacter ponticola sp. nov., isolated from seawater.</title>
        <authorList>
            <person name="Baek J.H."/>
            <person name="Kim J.M."/>
            <person name="Choi D.G."/>
            <person name="Jeon C.O."/>
        </authorList>
    </citation>
    <scope>NUCLEOTIDE SEQUENCE</scope>
    <source>
        <strain evidence="3">MSW5</strain>
    </source>
</reference>
<name>A0ABT5SC23_9FLAO</name>
<feature type="domain" description="SH3b" evidence="2">
    <location>
        <begin position="353"/>
        <end position="415"/>
    </location>
</feature>
<feature type="transmembrane region" description="Helical" evidence="1">
    <location>
        <begin position="58"/>
        <end position="78"/>
    </location>
</feature>